<reference evidence="1 2" key="1">
    <citation type="submission" date="2021-06" db="EMBL/GenBank/DDBJ databases">
        <title>Caerostris extrusa draft genome.</title>
        <authorList>
            <person name="Kono N."/>
            <person name="Arakawa K."/>
        </authorList>
    </citation>
    <scope>NUCLEOTIDE SEQUENCE [LARGE SCALE GENOMIC DNA]</scope>
</reference>
<evidence type="ECO:0000313" key="1">
    <source>
        <dbReference type="EMBL" id="GIY58308.1"/>
    </source>
</evidence>
<accession>A0AAV4UKL1</accession>
<protein>
    <recommendedName>
        <fullName evidence="3">Reverse transcriptase domain-containing protein</fullName>
    </recommendedName>
</protein>
<proteinExistence type="predicted"/>
<dbReference type="EMBL" id="BPLR01013045">
    <property type="protein sequence ID" value="GIY58308.1"/>
    <property type="molecule type" value="Genomic_DNA"/>
</dbReference>
<comment type="caution">
    <text evidence="1">The sequence shown here is derived from an EMBL/GenBank/DDBJ whole genome shotgun (WGS) entry which is preliminary data.</text>
</comment>
<name>A0AAV4UKL1_CAEEX</name>
<evidence type="ECO:0008006" key="3">
    <source>
        <dbReference type="Google" id="ProtNLM"/>
    </source>
</evidence>
<organism evidence="1 2">
    <name type="scientific">Caerostris extrusa</name>
    <name type="common">Bark spider</name>
    <name type="synonym">Caerostris bankana</name>
    <dbReference type="NCBI Taxonomy" id="172846"/>
    <lineage>
        <taxon>Eukaryota</taxon>
        <taxon>Metazoa</taxon>
        <taxon>Ecdysozoa</taxon>
        <taxon>Arthropoda</taxon>
        <taxon>Chelicerata</taxon>
        <taxon>Arachnida</taxon>
        <taxon>Araneae</taxon>
        <taxon>Araneomorphae</taxon>
        <taxon>Entelegynae</taxon>
        <taxon>Araneoidea</taxon>
        <taxon>Araneidae</taxon>
        <taxon>Caerostris</taxon>
    </lineage>
</organism>
<dbReference type="AlphaFoldDB" id="A0AAV4UKL1"/>
<gene>
    <name evidence="1" type="ORF">CEXT_158761</name>
</gene>
<keyword evidence="2" id="KW-1185">Reference proteome</keyword>
<evidence type="ECO:0000313" key="2">
    <source>
        <dbReference type="Proteomes" id="UP001054945"/>
    </source>
</evidence>
<dbReference type="Proteomes" id="UP001054945">
    <property type="component" value="Unassembled WGS sequence"/>
</dbReference>
<sequence>MVKIQNCNIELKKGLRQRDSLSTCWFNIFLEYVMRKIKVNLRGTIFNRTCQFWLLRNDLVLLASNQAVFNKCFLDLFFYSKEIGLSDNSARTKYMINTRIKEIYQREKNFEYHGEIYES</sequence>